<evidence type="ECO:0000313" key="2">
    <source>
        <dbReference type="EMBL" id="CAF0998871.1"/>
    </source>
</evidence>
<feature type="compositionally biased region" description="Polar residues" evidence="1">
    <location>
        <begin position="230"/>
        <end position="256"/>
    </location>
</feature>
<feature type="region of interest" description="Disordered" evidence="1">
    <location>
        <begin position="620"/>
        <end position="665"/>
    </location>
</feature>
<feature type="compositionally biased region" description="Low complexity" evidence="1">
    <location>
        <begin position="303"/>
        <end position="315"/>
    </location>
</feature>
<evidence type="ECO:0000313" key="4">
    <source>
        <dbReference type="Proteomes" id="UP000663854"/>
    </source>
</evidence>
<dbReference type="EMBL" id="CAJNOL010002113">
    <property type="protein sequence ID" value="CAF1463306.1"/>
    <property type="molecule type" value="Genomic_DNA"/>
</dbReference>
<feature type="compositionally biased region" description="Polar residues" evidence="1">
    <location>
        <begin position="115"/>
        <end position="140"/>
    </location>
</feature>
<evidence type="ECO:0000256" key="1">
    <source>
        <dbReference type="SAM" id="MobiDB-lite"/>
    </source>
</evidence>
<protein>
    <submittedName>
        <fullName evidence="2">Uncharacterized protein</fullName>
    </submittedName>
</protein>
<evidence type="ECO:0000313" key="5">
    <source>
        <dbReference type="Proteomes" id="UP000663870"/>
    </source>
</evidence>
<feature type="compositionally biased region" description="Low complexity" evidence="1">
    <location>
        <begin position="342"/>
        <end position="354"/>
    </location>
</feature>
<feature type="compositionally biased region" description="Polar residues" evidence="1">
    <location>
        <begin position="281"/>
        <end position="295"/>
    </location>
</feature>
<feature type="compositionally biased region" description="Low complexity" evidence="1">
    <location>
        <begin position="211"/>
        <end position="229"/>
    </location>
</feature>
<feature type="compositionally biased region" description="Polar residues" evidence="1">
    <location>
        <begin position="355"/>
        <end position="373"/>
    </location>
</feature>
<proteinExistence type="predicted"/>
<dbReference type="EMBL" id="CAJNOH010000321">
    <property type="protein sequence ID" value="CAF0998871.1"/>
    <property type="molecule type" value="Genomic_DNA"/>
</dbReference>
<sequence length="703" mass="78132">MYSQGRNHSNSRATSRETSNASSRRTTLSDSWEDIMSNTIPGSQRTINGSNQFNIHSREDGRSSVLSSTIPSVDTVISKKRDIDRISNNRSHENLTQNQRKPWINPYWGPNWNPNTAGTQSKPKNLNKNTNIKRSPSPMNIHQVIPGSILVNDQDEMDDLSWTPNMHIKAIVSNNPLNPSGKYIADDNGSSDGYVTPTLINRQILTSSPELSLHSESDLDSIQSSSSSDVNTRSQSTFNRQQNFSKTTDNKNQTWVNPYWGKKLNQTNSQSTQENNRIRNQKSASSNNSIQNSWVNPYWDPKSNQTNSQFTQQNNRIGNQKSASSNNSTQNSWVNPYWGPKSNQTNSQFTQQNNRIGNQKPVSSNNSTQNSWVNPYWGTKPSEKSTSSSGIKKSQTSTVPQQDNWQYQNCSWKDKNASDSDFNITSLNESLSCEFKFTPIPSFYKRLYPPYPSSSSSIPIVDMEHYGILNQTIDDNEDIPFTIDRQGVAHYRAESSSSNIMNTTANIPSSLTTSQYPILSPKTHNNILSSETTNPALVSQITNSMSSSYPNNITSSPLQNLSNEPSSLFNYYPSMASSSSSSSSAIVLTEADLNSIQHALHLLNTSPNVISVMENSTQVVPSSNISHPNNPSSSLASLFNPNKAQQSQPPPSTSFSANKQDNPPLYAYISNSEQMPLLSTPSYPSNQDDTLSRLMAKGTILHI</sequence>
<name>A0A814GP88_9BILA</name>
<gene>
    <name evidence="3" type="ORF">JXQ802_LOCUS38298</name>
    <name evidence="2" type="ORF">PYM288_LOCUS14503</name>
</gene>
<dbReference type="Proteomes" id="UP000663854">
    <property type="component" value="Unassembled WGS sequence"/>
</dbReference>
<keyword evidence="5" id="KW-1185">Reference proteome</keyword>
<feature type="region of interest" description="Disordered" evidence="1">
    <location>
        <begin position="211"/>
        <end position="402"/>
    </location>
</feature>
<organism evidence="2 4">
    <name type="scientific">Rotaria sordida</name>
    <dbReference type="NCBI Taxonomy" id="392033"/>
    <lineage>
        <taxon>Eukaryota</taxon>
        <taxon>Metazoa</taxon>
        <taxon>Spiralia</taxon>
        <taxon>Gnathifera</taxon>
        <taxon>Rotifera</taxon>
        <taxon>Eurotatoria</taxon>
        <taxon>Bdelloidea</taxon>
        <taxon>Philodinida</taxon>
        <taxon>Philodinidae</taxon>
        <taxon>Rotaria</taxon>
    </lineage>
</organism>
<feature type="region of interest" description="Disordered" evidence="1">
    <location>
        <begin position="115"/>
        <end position="141"/>
    </location>
</feature>
<feature type="compositionally biased region" description="Polar residues" evidence="1">
    <location>
        <begin position="635"/>
        <end position="644"/>
    </location>
</feature>
<feature type="compositionally biased region" description="Low complexity" evidence="1">
    <location>
        <begin position="621"/>
        <end position="634"/>
    </location>
</feature>
<feature type="compositionally biased region" description="Polar residues" evidence="1">
    <location>
        <begin position="316"/>
        <end position="334"/>
    </location>
</feature>
<accession>A0A814GP88</accession>
<reference evidence="2" key="1">
    <citation type="submission" date="2021-02" db="EMBL/GenBank/DDBJ databases">
        <authorList>
            <person name="Nowell W R."/>
        </authorList>
    </citation>
    <scope>NUCLEOTIDE SEQUENCE</scope>
</reference>
<dbReference type="Proteomes" id="UP000663870">
    <property type="component" value="Unassembled WGS sequence"/>
</dbReference>
<feature type="region of interest" description="Disordered" evidence="1">
    <location>
        <begin position="1"/>
        <end position="67"/>
    </location>
</feature>
<feature type="compositionally biased region" description="Low complexity" evidence="1">
    <location>
        <begin position="265"/>
        <end position="275"/>
    </location>
</feature>
<feature type="compositionally biased region" description="Polar residues" evidence="1">
    <location>
        <begin position="384"/>
        <end position="402"/>
    </location>
</feature>
<comment type="caution">
    <text evidence="2">The sequence shown here is derived from an EMBL/GenBank/DDBJ whole genome shotgun (WGS) entry which is preliminary data.</text>
</comment>
<feature type="compositionally biased region" description="Polar residues" evidence="1">
    <location>
        <begin position="1"/>
        <end position="55"/>
    </location>
</feature>
<dbReference type="AlphaFoldDB" id="A0A814GP88"/>
<evidence type="ECO:0000313" key="3">
    <source>
        <dbReference type="EMBL" id="CAF1463306.1"/>
    </source>
</evidence>